<dbReference type="GO" id="GO:0051879">
    <property type="term" value="F:Hsp90 protein binding"/>
    <property type="evidence" value="ECO:0007669"/>
    <property type="project" value="TreeGrafter"/>
</dbReference>
<feature type="region of interest" description="Disordered" evidence="2">
    <location>
        <begin position="1"/>
        <end position="43"/>
    </location>
</feature>
<dbReference type="GO" id="GO:0042162">
    <property type="term" value="F:telomeric DNA binding"/>
    <property type="evidence" value="ECO:0007669"/>
    <property type="project" value="TreeGrafter"/>
</dbReference>
<accession>A0AAE8SQU6</accession>
<comment type="caution">
    <text evidence="4">The sequence shown here is derived from an EMBL/GenBank/DDBJ whole genome shotgun (WGS) entry which is preliminary data.</text>
</comment>
<protein>
    <submittedName>
        <fullName evidence="4">Related to TEL2 Protein involved in controlling telomere length and position effect</fullName>
    </submittedName>
</protein>
<reference evidence="4" key="1">
    <citation type="submission" date="2018-03" db="EMBL/GenBank/DDBJ databases">
        <authorList>
            <person name="Guldener U."/>
        </authorList>
    </citation>
    <scope>NUCLEOTIDE SEQUENCE</scope>
</reference>
<dbReference type="PANTHER" id="PTHR15830:SF10">
    <property type="entry name" value="TELOMERE LENGTH REGULATION PROTEIN TEL2 HOMOLOG"/>
    <property type="match status" value="1"/>
</dbReference>
<evidence type="ECO:0000313" key="4">
    <source>
        <dbReference type="EMBL" id="SPN96856.1"/>
    </source>
</evidence>
<dbReference type="PANTHER" id="PTHR15830">
    <property type="entry name" value="TELOMERE LENGTH REGULATION PROTEIN TEL2 FAMILY MEMBER"/>
    <property type="match status" value="1"/>
</dbReference>
<dbReference type="Gene3D" id="1.25.40.720">
    <property type="entry name" value="Telomere length regulation protein 2, C-terminal domain"/>
    <property type="match status" value="2"/>
</dbReference>
<evidence type="ECO:0000256" key="1">
    <source>
        <dbReference type="ARBA" id="ARBA00006133"/>
    </source>
</evidence>
<sequence length="968" mass="105289">MDDFFTPVSTTYTKSKGPKSPNGQVGPSEADAPGPKNQRTGISSPEDALETLRAQPDYDTLISALKYLSNSEPTVNSFDIHVSSPLSAQITQALVTEIAPNYWPLLREGSLEVQDDLQTRDKTTDLALFLTCLRSLAGLNTILLRLRALTQEIKAGKGGPKRPDLTLNVNLVLELLCALLEGDDTVRSIWLRATPQNDDRLKNHQVSHELVSSLARGKVVSLAAEAEALAGEARSSTHWVSNGQRYSKWLSLSIASWIKNDPSDEELNLCGELLVRSLSLGYPEVINGQLFDALLLRKDGNLKAFIRLLGALSPAERGRVFYSLLQYLTSTFFGKPSTEEASTQSPVISAAAGLIRQVAYDDAFKKTYIVDWLAGPVGAGPGANIAIRRAVFACLAADEHHLADVLEKSMDQFALAQVILLGSGYLHRLSPRKLKSLSRSRTYLAMVSNRLNSPQTTARFLGMTVGEALSSLVDDEKTRLDLHMDEMQTNEAKWYKGLVNIADEAGPVDILISRSAAVTKHAESRKPAQLAPKPKSKPVAKPAAEKPKFIIEEVDTSESEDDIVPYAKPDSDAEDSDDDPALVRRDKPKAPVYIRTLISYFRDTDSYDKQLLALTTAPSLIRRKATFGTEVSDHADELASLLIGIHDKFDFENFYELRLQGILALIVAQPKTMAPWFAKTFFDGDYSISQRAAIIAALGLAARELAGYEQSEYSAAASFPSKRLSEKMEQQYLEPGAQGGEQHLPGSSLGALPPTALDSIAQSMTSSFLAPIAATAADNVTGPDALKLSTFKSKAAARKKPRVVRSAPNTTANLISTCFFFPLTARLQHALRNPSSQVLDPHLLSTFLKTIAVLVHAAGPSTTSLQDMTSESWGLVLALRSHSELPVLAGAVTVLAVLVEVNEGDYRGLCERQGKEIVETVEWLSAVLGGVRGGETEEDRVRGLAAGVMIRLNEVVERYQVLLMGSLV</sequence>
<evidence type="ECO:0000313" key="5">
    <source>
        <dbReference type="Proteomes" id="UP001187682"/>
    </source>
</evidence>
<proteinExistence type="inferred from homology"/>
<dbReference type="InterPro" id="IPR051970">
    <property type="entry name" value="TEL2_Regulation"/>
</dbReference>
<feature type="compositionally biased region" description="Acidic residues" evidence="2">
    <location>
        <begin position="552"/>
        <end position="563"/>
    </location>
</feature>
<dbReference type="InterPro" id="IPR019337">
    <property type="entry name" value="Telomere_length_regulation_dom"/>
</dbReference>
<dbReference type="AlphaFoldDB" id="A0AAE8SQU6"/>
<dbReference type="EMBL" id="ONZQ02000001">
    <property type="protein sequence ID" value="SPN96856.1"/>
    <property type="molecule type" value="Genomic_DNA"/>
</dbReference>
<feature type="region of interest" description="Disordered" evidence="2">
    <location>
        <begin position="522"/>
        <end position="585"/>
    </location>
</feature>
<dbReference type="InterPro" id="IPR038528">
    <property type="entry name" value="TEL2_C_sf"/>
</dbReference>
<dbReference type="GO" id="GO:0005829">
    <property type="term" value="C:cytosol"/>
    <property type="evidence" value="ECO:0007669"/>
    <property type="project" value="TreeGrafter"/>
</dbReference>
<evidence type="ECO:0000259" key="3">
    <source>
        <dbReference type="Pfam" id="PF10193"/>
    </source>
</evidence>
<feature type="domain" description="Telomere length regulation protein conserved" evidence="3">
    <location>
        <begin position="591"/>
        <end position="702"/>
    </location>
</feature>
<organism evidence="4 5">
    <name type="scientific">Cephalotrichum gorgonifer</name>
    <dbReference type="NCBI Taxonomy" id="2041049"/>
    <lineage>
        <taxon>Eukaryota</taxon>
        <taxon>Fungi</taxon>
        <taxon>Dikarya</taxon>
        <taxon>Ascomycota</taxon>
        <taxon>Pezizomycotina</taxon>
        <taxon>Sordariomycetes</taxon>
        <taxon>Hypocreomycetidae</taxon>
        <taxon>Microascales</taxon>
        <taxon>Microascaceae</taxon>
        <taxon>Cephalotrichum</taxon>
    </lineage>
</organism>
<evidence type="ECO:0000256" key="2">
    <source>
        <dbReference type="SAM" id="MobiDB-lite"/>
    </source>
</evidence>
<gene>
    <name evidence="4" type="ORF">DNG_00376</name>
</gene>
<dbReference type="GO" id="GO:0051083">
    <property type="term" value="P:'de novo' cotranslational protein folding"/>
    <property type="evidence" value="ECO:0007669"/>
    <property type="project" value="TreeGrafter"/>
</dbReference>
<dbReference type="Proteomes" id="UP001187682">
    <property type="component" value="Unassembled WGS sequence"/>
</dbReference>
<dbReference type="Pfam" id="PF10193">
    <property type="entry name" value="Telomere_reg-2"/>
    <property type="match status" value="1"/>
</dbReference>
<comment type="similarity">
    <text evidence="1">Belongs to the TEL2 family.</text>
</comment>
<name>A0AAE8SQU6_9PEZI</name>
<feature type="compositionally biased region" description="Low complexity" evidence="2">
    <location>
        <begin position="531"/>
        <end position="542"/>
    </location>
</feature>
<keyword evidence="5" id="KW-1185">Reference proteome</keyword>
<dbReference type="FunFam" id="1.25.40.720:FF:000004">
    <property type="entry name" value="WGS project CABT00000000 data, contig 2.6"/>
    <property type="match status" value="1"/>
</dbReference>